<dbReference type="EMBL" id="LN890655">
    <property type="protein sequence ID" value="CUS02990.2"/>
    <property type="molecule type" value="Genomic_DNA"/>
</dbReference>
<proteinExistence type="predicted"/>
<feature type="region of interest" description="Disordered" evidence="1">
    <location>
        <begin position="1"/>
        <end position="66"/>
    </location>
</feature>
<keyword evidence="3" id="KW-1185">Reference proteome</keyword>
<protein>
    <submittedName>
        <fullName evidence="2">Uncharacterized protein</fullName>
    </submittedName>
</protein>
<gene>
    <name evidence="2" type="ORF">CFX0092_A1112</name>
</gene>
<evidence type="ECO:0000313" key="3">
    <source>
        <dbReference type="Proteomes" id="UP000215027"/>
    </source>
</evidence>
<sequence length="66" mass="7130">MTPTERPAHGGPFLFVGRDGIPPSDVGRDGMPRRRRGRDAIPPYMSGTIPDGDPGLFPDPFEIDAP</sequence>
<name>A0A160T395_9CHLR</name>
<reference evidence="2" key="1">
    <citation type="submission" date="2016-01" db="EMBL/GenBank/DDBJ databases">
        <authorList>
            <person name="Mcilroy J.S."/>
            <person name="Karst M S."/>
            <person name="Albertsen M."/>
        </authorList>
    </citation>
    <scope>NUCLEOTIDE SEQUENCE</scope>
    <source>
        <strain evidence="2">Cfx-K</strain>
    </source>
</reference>
<dbReference type="KEGG" id="pbf:CFX0092_A1112"/>
<evidence type="ECO:0000313" key="2">
    <source>
        <dbReference type="EMBL" id="CUS02990.2"/>
    </source>
</evidence>
<dbReference type="Proteomes" id="UP000215027">
    <property type="component" value="Chromosome I"/>
</dbReference>
<feature type="compositionally biased region" description="Low complexity" evidence="1">
    <location>
        <begin position="50"/>
        <end position="60"/>
    </location>
</feature>
<dbReference type="AlphaFoldDB" id="A0A160T395"/>
<evidence type="ECO:0000256" key="1">
    <source>
        <dbReference type="SAM" id="MobiDB-lite"/>
    </source>
</evidence>
<organism evidence="2 3">
    <name type="scientific">Candidatus Promineifilum breve</name>
    <dbReference type="NCBI Taxonomy" id="1806508"/>
    <lineage>
        <taxon>Bacteria</taxon>
        <taxon>Bacillati</taxon>
        <taxon>Chloroflexota</taxon>
        <taxon>Ardenticatenia</taxon>
        <taxon>Candidatus Promineifilales</taxon>
        <taxon>Candidatus Promineifilaceae</taxon>
        <taxon>Candidatus Promineifilum</taxon>
    </lineage>
</organism>
<accession>A0A160T395</accession>